<reference evidence="1" key="1">
    <citation type="journal article" date="2019" name="Sci. Rep.">
        <title>Draft genome of Tanacetum cinerariifolium, the natural source of mosquito coil.</title>
        <authorList>
            <person name="Yamashiro T."/>
            <person name="Shiraishi A."/>
            <person name="Satake H."/>
            <person name="Nakayama K."/>
        </authorList>
    </citation>
    <scope>NUCLEOTIDE SEQUENCE</scope>
</reference>
<proteinExistence type="predicted"/>
<dbReference type="PANTHER" id="PTHR34835">
    <property type="entry name" value="OS07G0283600 PROTEIN-RELATED"/>
    <property type="match status" value="1"/>
</dbReference>
<sequence>MITDFGVGPSNGVNKNKADISKRVLVKRRRTSEKDNVKSLVLETRSSQRTFYNSISTLKPNQKACSEQIGFGNFVEFKVDGIPSKLGLYVVDKFDAKKMEIKLAEGALKITKNLISEMMGIRNEGVDIMAEEGNRNEEMVSSWMMQYGNKKDITPGDIKLRIRKSNSADMNFKLNFIVLFTSVMGKIKTKGFCDLKILDYIRLDTDMANINWCEYVLRCLQSCKEEWTKGKKNCFFGGPLTFLTMAYVDGSKCSSFNVIRKRPPTLIWTSELLRERDDEELNSGGFGFGEIKGPFVEQKDPMPDNIETLDAAEYMFPGKLEGFFERYVDALKYQGCRKEGSGNANISDANRAADAQADGQNNEGASFVSIQAMIGERVISLRDEHADIGMDQEGTADDNILGSPTLYNMGPETQSLANELVEKLLNENRFGSPSLYNMGPETQEEVLRSVDDVDATIERRKWFGMYDIPSFSLGVTQDFAHLDVKCTAVGCLRRDKDKRPVTISEVRKSPFIGRMMDADGSLNATEKRVTKYLFEVLEDHSVTLFETISGQQSTRIQMQTLAQREYVDNNILDTWGSVLNHMEVYRSK</sequence>
<accession>A0A699JR88</accession>
<evidence type="ECO:0000313" key="1">
    <source>
        <dbReference type="EMBL" id="GFA53407.1"/>
    </source>
</evidence>
<protein>
    <submittedName>
        <fullName evidence="1">Uncharacterized protein</fullName>
    </submittedName>
</protein>
<dbReference type="EMBL" id="BKCJ010440913">
    <property type="protein sequence ID" value="GFA53407.1"/>
    <property type="molecule type" value="Genomic_DNA"/>
</dbReference>
<dbReference type="PANTHER" id="PTHR34835:SF90">
    <property type="entry name" value="AMINOTRANSFERASE-LIKE PLANT MOBILE DOMAIN-CONTAINING PROTEIN"/>
    <property type="match status" value="1"/>
</dbReference>
<comment type="caution">
    <text evidence="1">The sequence shown here is derived from an EMBL/GenBank/DDBJ whole genome shotgun (WGS) entry which is preliminary data.</text>
</comment>
<name>A0A699JR88_TANCI</name>
<organism evidence="1">
    <name type="scientific">Tanacetum cinerariifolium</name>
    <name type="common">Dalmatian daisy</name>
    <name type="synonym">Chrysanthemum cinerariifolium</name>
    <dbReference type="NCBI Taxonomy" id="118510"/>
    <lineage>
        <taxon>Eukaryota</taxon>
        <taxon>Viridiplantae</taxon>
        <taxon>Streptophyta</taxon>
        <taxon>Embryophyta</taxon>
        <taxon>Tracheophyta</taxon>
        <taxon>Spermatophyta</taxon>
        <taxon>Magnoliopsida</taxon>
        <taxon>eudicotyledons</taxon>
        <taxon>Gunneridae</taxon>
        <taxon>Pentapetalae</taxon>
        <taxon>asterids</taxon>
        <taxon>campanulids</taxon>
        <taxon>Asterales</taxon>
        <taxon>Asteraceae</taxon>
        <taxon>Asteroideae</taxon>
        <taxon>Anthemideae</taxon>
        <taxon>Anthemidinae</taxon>
        <taxon>Tanacetum</taxon>
    </lineage>
</organism>
<dbReference type="AlphaFoldDB" id="A0A699JR88"/>
<gene>
    <name evidence="1" type="ORF">Tci_625379</name>
</gene>